<evidence type="ECO:0000313" key="2">
    <source>
        <dbReference type="Proteomes" id="UP000324222"/>
    </source>
</evidence>
<dbReference type="AlphaFoldDB" id="A0A5B7G809"/>
<name>A0A5B7G809_PORTR</name>
<keyword evidence="2" id="KW-1185">Reference proteome</keyword>
<gene>
    <name evidence="1" type="ORF">E2C01_047242</name>
</gene>
<protein>
    <submittedName>
        <fullName evidence="1">Uncharacterized protein</fullName>
    </submittedName>
</protein>
<proteinExistence type="predicted"/>
<dbReference type="Proteomes" id="UP000324222">
    <property type="component" value="Unassembled WGS sequence"/>
</dbReference>
<reference evidence="1 2" key="1">
    <citation type="submission" date="2019-05" db="EMBL/GenBank/DDBJ databases">
        <title>Another draft genome of Portunus trituberculatus and its Hox gene families provides insights of decapod evolution.</title>
        <authorList>
            <person name="Jeong J.-H."/>
            <person name="Song I."/>
            <person name="Kim S."/>
            <person name="Choi T."/>
            <person name="Kim D."/>
            <person name="Ryu S."/>
            <person name="Kim W."/>
        </authorList>
    </citation>
    <scope>NUCLEOTIDE SEQUENCE [LARGE SCALE GENOMIC DNA]</scope>
    <source>
        <tissue evidence="1">Muscle</tissue>
    </source>
</reference>
<evidence type="ECO:0000313" key="1">
    <source>
        <dbReference type="EMBL" id="MPC53353.1"/>
    </source>
</evidence>
<sequence length="172" mass="19450">MERHKPEQRCLRELFRIYVLAVSMLFVAARLEINPSPEIIHNNTSMMIGDWSEAYIYCWEGEERDQDRLVLWQKKNRTVGSFVQGSRVFVVGCSSSIPHCILTFMDFRSDLVDWYGCLSQQSGTPTVSSWVHVQEAPSSRHVVDVGCCRPWAKTGKAAACLANNSTGCPAVY</sequence>
<organism evidence="1 2">
    <name type="scientific">Portunus trituberculatus</name>
    <name type="common">Swimming crab</name>
    <name type="synonym">Neptunus trituberculatus</name>
    <dbReference type="NCBI Taxonomy" id="210409"/>
    <lineage>
        <taxon>Eukaryota</taxon>
        <taxon>Metazoa</taxon>
        <taxon>Ecdysozoa</taxon>
        <taxon>Arthropoda</taxon>
        <taxon>Crustacea</taxon>
        <taxon>Multicrustacea</taxon>
        <taxon>Malacostraca</taxon>
        <taxon>Eumalacostraca</taxon>
        <taxon>Eucarida</taxon>
        <taxon>Decapoda</taxon>
        <taxon>Pleocyemata</taxon>
        <taxon>Brachyura</taxon>
        <taxon>Eubrachyura</taxon>
        <taxon>Portunoidea</taxon>
        <taxon>Portunidae</taxon>
        <taxon>Portuninae</taxon>
        <taxon>Portunus</taxon>
    </lineage>
</organism>
<comment type="caution">
    <text evidence="1">The sequence shown here is derived from an EMBL/GenBank/DDBJ whole genome shotgun (WGS) entry which is preliminary data.</text>
</comment>
<dbReference type="EMBL" id="VSRR010011557">
    <property type="protein sequence ID" value="MPC53353.1"/>
    <property type="molecule type" value="Genomic_DNA"/>
</dbReference>
<accession>A0A5B7G809</accession>